<gene>
    <name evidence="1" type="ORF">OSTQU699_LOCUS6791</name>
</gene>
<comment type="caution">
    <text evidence="1">The sequence shown here is derived from an EMBL/GenBank/DDBJ whole genome shotgun (WGS) entry which is preliminary data.</text>
</comment>
<accession>A0A8S1J6V2</accession>
<dbReference type="OrthoDB" id="571498at2759"/>
<name>A0A8S1J6V2_9CHLO</name>
<reference evidence="1" key="1">
    <citation type="submission" date="2020-12" db="EMBL/GenBank/DDBJ databases">
        <authorList>
            <person name="Iha C."/>
        </authorList>
    </citation>
    <scope>NUCLEOTIDE SEQUENCE</scope>
</reference>
<dbReference type="EMBL" id="CAJHUC010001535">
    <property type="protein sequence ID" value="CAD7701432.1"/>
    <property type="molecule type" value="Genomic_DNA"/>
</dbReference>
<evidence type="ECO:0000313" key="2">
    <source>
        <dbReference type="Proteomes" id="UP000708148"/>
    </source>
</evidence>
<protein>
    <submittedName>
        <fullName evidence="1">Uncharacterized protein</fullName>
    </submittedName>
</protein>
<dbReference type="Proteomes" id="UP000708148">
    <property type="component" value="Unassembled WGS sequence"/>
</dbReference>
<keyword evidence="2" id="KW-1185">Reference proteome</keyword>
<proteinExistence type="predicted"/>
<dbReference type="AlphaFoldDB" id="A0A8S1J6V2"/>
<organism evidence="1 2">
    <name type="scientific">Ostreobium quekettii</name>
    <dbReference type="NCBI Taxonomy" id="121088"/>
    <lineage>
        <taxon>Eukaryota</taxon>
        <taxon>Viridiplantae</taxon>
        <taxon>Chlorophyta</taxon>
        <taxon>core chlorophytes</taxon>
        <taxon>Ulvophyceae</taxon>
        <taxon>TCBD clade</taxon>
        <taxon>Bryopsidales</taxon>
        <taxon>Ostreobineae</taxon>
        <taxon>Ostreobiaceae</taxon>
        <taxon>Ostreobium</taxon>
    </lineage>
</organism>
<evidence type="ECO:0000313" key="1">
    <source>
        <dbReference type="EMBL" id="CAD7701432.1"/>
    </source>
</evidence>
<sequence length="150" mass="16299">MDDLRRASALVASIDAGLDASGLRDCDRLRRCISAIVPLLDKLQTMKRPWGASAMRALAQLQSALERTDGVVAACAQASGDRRELDCQFVGALRQLWQRQIEMNLAVQFQHVLDEDIGRTARGIFGEQEMQPGGVPGLVAEKIGLKPSVA</sequence>